<organism evidence="4 5">
    <name type="scientific">Aequorivita aurantiaca</name>
    <dbReference type="NCBI Taxonomy" id="3053356"/>
    <lineage>
        <taxon>Bacteria</taxon>
        <taxon>Pseudomonadati</taxon>
        <taxon>Bacteroidota</taxon>
        <taxon>Flavobacteriia</taxon>
        <taxon>Flavobacteriales</taxon>
        <taxon>Flavobacteriaceae</taxon>
        <taxon>Aequorivita</taxon>
    </lineage>
</organism>
<keyword evidence="5" id="KW-1185">Reference proteome</keyword>
<dbReference type="EMBL" id="JAUGQQ010000001">
    <property type="protein sequence ID" value="MDN3723249.1"/>
    <property type="molecule type" value="Genomic_DNA"/>
</dbReference>
<keyword evidence="1" id="KW-0732">Signal</keyword>
<dbReference type="NCBIfam" id="TIGR04183">
    <property type="entry name" value="Por_Secre_tail"/>
    <property type="match status" value="1"/>
</dbReference>
<sequence length="574" mass="62559">MKNVITLLMCSLCIFTGISQSDLSQKTLIIPEKTPELEALYQQAEYLNGNGTAAEINANIAATKAAWQLIDPNIAALYKPLIGSDPIFGPSGEAAEPSTNSVSRTEPQPVSRPEWNTDILIHEGYVDGLDMDVAFSGDLYIGMFESLPGASSHTVSIYKSTDNGISWSLFGHEEVSAGPAIKKIQMISIDDSGSGEDFILIYILFDNGQFTALRWNMSNGNYSFDTIVSGVEDFSVDTNYSGSASQRVFATYIKTDNSVYSARSTAGSYGFNWADEVSLGILGEQLAFTYGLNGSCYTTFLGYNSKNLRANVNDSYNDPASWGTNLTITDSAVTEILNPTIRATRNEIVDDKVLIFASSRDAGSTDAYKGIAYLRENEGTFTVFSEVEPEPGYSVSHTDSWIRKGSTNSEIIQTSYVLKHVSNTLNNQNRLMTFNGTNFQPSETVADELIHVFDGFPSAVAETIDASPCMAFAGSSGGFGYNLYFDSANFVLGTENNTINDFKLYPNPSKEVLNLSAQNYIEHVSIYSVLGQKVLEISPQQNEATINVASFNPGVYILKLTINGKSATHKFVKK</sequence>
<dbReference type="Proteomes" id="UP001244787">
    <property type="component" value="Unassembled WGS sequence"/>
</dbReference>
<dbReference type="Pfam" id="PF18962">
    <property type="entry name" value="Por_Secre_tail"/>
    <property type="match status" value="1"/>
</dbReference>
<accession>A0ABT8DF41</accession>
<reference evidence="4 5" key="1">
    <citation type="submission" date="2023-06" db="EMBL/GenBank/DDBJ databases">
        <authorList>
            <person name="Ye Y.-Q."/>
            <person name="Du Z.-J."/>
        </authorList>
    </citation>
    <scope>NUCLEOTIDE SEQUENCE [LARGE SCALE GENOMIC DNA]</scope>
    <source>
        <strain evidence="4 5">SDUM287046</strain>
    </source>
</reference>
<feature type="compositionally biased region" description="Polar residues" evidence="2">
    <location>
        <begin position="97"/>
        <end position="108"/>
    </location>
</feature>
<feature type="region of interest" description="Disordered" evidence="2">
    <location>
        <begin position="89"/>
        <end position="111"/>
    </location>
</feature>
<evidence type="ECO:0000313" key="4">
    <source>
        <dbReference type="EMBL" id="MDN3723249.1"/>
    </source>
</evidence>
<evidence type="ECO:0000313" key="5">
    <source>
        <dbReference type="Proteomes" id="UP001244787"/>
    </source>
</evidence>
<comment type="caution">
    <text evidence="4">The sequence shown here is derived from an EMBL/GenBank/DDBJ whole genome shotgun (WGS) entry which is preliminary data.</text>
</comment>
<gene>
    <name evidence="4" type="ORF">QRD02_02550</name>
</gene>
<proteinExistence type="predicted"/>
<protein>
    <submittedName>
        <fullName evidence="4">T9SS type A sorting domain-containing protein</fullName>
    </submittedName>
</protein>
<evidence type="ECO:0000256" key="1">
    <source>
        <dbReference type="ARBA" id="ARBA00022729"/>
    </source>
</evidence>
<evidence type="ECO:0000256" key="2">
    <source>
        <dbReference type="SAM" id="MobiDB-lite"/>
    </source>
</evidence>
<feature type="domain" description="Secretion system C-terminal sorting" evidence="3">
    <location>
        <begin position="504"/>
        <end position="572"/>
    </location>
</feature>
<evidence type="ECO:0000259" key="3">
    <source>
        <dbReference type="Pfam" id="PF18962"/>
    </source>
</evidence>
<dbReference type="RefSeq" id="WP_290253327.1">
    <property type="nucleotide sequence ID" value="NZ_JAUGQQ010000001.1"/>
</dbReference>
<dbReference type="InterPro" id="IPR026444">
    <property type="entry name" value="Secre_tail"/>
</dbReference>
<name>A0ABT8DF41_9FLAO</name>